<name>A0A212T328_9BURK</name>
<dbReference type="EMBL" id="FYEX01000001">
    <property type="protein sequence ID" value="SNC60442.1"/>
    <property type="molecule type" value="Genomic_DNA"/>
</dbReference>
<evidence type="ECO:0000256" key="1">
    <source>
        <dbReference type="SAM" id="Phobius"/>
    </source>
</evidence>
<keyword evidence="1" id="KW-0472">Membrane</keyword>
<gene>
    <name evidence="2" type="ORF">SAMN06295916_0277</name>
</gene>
<evidence type="ECO:0000313" key="3">
    <source>
        <dbReference type="Proteomes" id="UP000197215"/>
    </source>
</evidence>
<protein>
    <submittedName>
        <fullName evidence="2">Uncharacterized protein</fullName>
    </submittedName>
</protein>
<keyword evidence="1" id="KW-1133">Transmembrane helix</keyword>
<evidence type="ECO:0000313" key="2">
    <source>
        <dbReference type="EMBL" id="SNC60442.1"/>
    </source>
</evidence>
<feature type="transmembrane region" description="Helical" evidence="1">
    <location>
        <begin position="92"/>
        <end position="111"/>
    </location>
</feature>
<reference evidence="2 3" key="1">
    <citation type="submission" date="2017-06" db="EMBL/GenBank/DDBJ databases">
        <authorList>
            <person name="Kim H.J."/>
            <person name="Triplett B.A."/>
        </authorList>
    </citation>
    <scope>NUCLEOTIDE SEQUENCE [LARGE SCALE GENOMIC DNA]</scope>
    <source>
        <strain evidence="2 3">MWH-VicM1</strain>
    </source>
</reference>
<keyword evidence="3" id="KW-1185">Reference proteome</keyword>
<dbReference type="Proteomes" id="UP000197215">
    <property type="component" value="Unassembled WGS sequence"/>
</dbReference>
<feature type="transmembrane region" description="Helical" evidence="1">
    <location>
        <begin position="42"/>
        <end position="59"/>
    </location>
</feature>
<proteinExistence type="predicted"/>
<accession>A0A212T328</accession>
<organism evidence="2 3">
    <name type="scientific">Polynucleobacter victoriensis</name>
    <dbReference type="NCBI Taxonomy" id="2049319"/>
    <lineage>
        <taxon>Bacteria</taxon>
        <taxon>Pseudomonadati</taxon>
        <taxon>Pseudomonadota</taxon>
        <taxon>Betaproteobacteria</taxon>
        <taxon>Burkholderiales</taxon>
        <taxon>Burkholderiaceae</taxon>
        <taxon>Polynucleobacter</taxon>
    </lineage>
</organism>
<sequence>MIFIKKILPNLLVLSSIVMMFVFARATGNDDIQNIFKLIDDLATNLILVIVAITIGLFIKQYLYVLVGLVAAMAIVILVPTISAALNLTGEYVLACGLVSLGFSAVSNIYANYREFN</sequence>
<dbReference type="AlphaFoldDB" id="A0A212T328"/>
<feature type="transmembrane region" description="Helical" evidence="1">
    <location>
        <begin position="66"/>
        <end position="86"/>
    </location>
</feature>
<keyword evidence="1" id="KW-0812">Transmembrane</keyword>